<proteinExistence type="predicted"/>
<dbReference type="GO" id="GO:0016020">
    <property type="term" value="C:membrane"/>
    <property type="evidence" value="ECO:0007669"/>
    <property type="project" value="TreeGrafter"/>
</dbReference>
<dbReference type="InterPro" id="IPR000073">
    <property type="entry name" value="AB_hydrolase_1"/>
</dbReference>
<dbReference type="EMBL" id="SJOI01000001">
    <property type="protein sequence ID" value="TCL05167.1"/>
    <property type="molecule type" value="Genomic_DNA"/>
</dbReference>
<protein>
    <submittedName>
        <fullName evidence="2">2-hydroxy-6-oxonona-2,4-dienedioate hydrolase/2-hydroxymuconate-semialdehyde hydrolase</fullName>
    </submittedName>
</protein>
<sequence>MHIQFLTAGGIRTRVIESGRGEPLLLLHPVGFSADVWLRNLADLGARRRVCAPDLLGHGFTDLYDDRGDIGHAALMTHLEALVDRLDFEQFSIVGSSFGAQLALLLGLRMPARIKRLVVVGSGTALQTEAETVATLGKTLANGSSAFDTATWDSCRQRLANLCFDGTLDFDPLILSQLTAYAREGAAQAYKSLLAAMLDVNRARPFRVAERLNEVAAPTLLLWGRQDPRASHARAEAAVACFPRARLHTIERCGHLPFYEHPGEFNRIVSRFLDAL</sequence>
<evidence type="ECO:0000259" key="1">
    <source>
        <dbReference type="Pfam" id="PF12697"/>
    </source>
</evidence>
<dbReference type="InterPro" id="IPR050266">
    <property type="entry name" value="AB_hydrolase_sf"/>
</dbReference>
<dbReference type="RefSeq" id="WP_132923899.1">
    <property type="nucleotide sequence ID" value="NZ_SJOI01000001.1"/>
</dbReference>
<gene>
    <name evidence="2" type="ORF">EZJ58_3338</name>
</gene>
<dbReference type="PRINTS" id="PR00412">
    <property type="entry name" value="EPOXHYDRLASE"/>
</dbReference>
<dbReference type="SUPFAM" id="SSF53474">
    <property type="entry name" value="alpha/beta-Hydrolases"/>
    <property type="match status" value="1"/>
</dbReference>
<accession>A0A4R1NE56</accession>
<name>A0A4R1NE56_9GAMM</name>
<organism evidence="2 3">
    <name type="scientific">Sodalis ligni</name>
    <dbReference type="NCBI Taxonomy" id="2697027"/>
    <lineage>
        <taxon>Bacteria</taxon>
        <taxon>Pseudomonadati</taxon>
        <taxon>Pseudomonadota</taxon>
        <taxon>Gammaproteobacteria</taxon>
        <taxon>Enterobacterales</taxon>
        <taxon>Bruguierivoracaceae</taxon>
        <taxon>Sodalis</taxon>
    </lineage>
</organism>
<dbReference type="InterPro" id="IPR000639">
    <property type="entry name" value="Epox_hydrolase-like"/>
</dbReference>
<dbReference type="Gene3D" id="3.40.50.1820">
    <property type="entry name" value="alpha/beta hydrolase"/>
    <property type="match status" value="1"/>
</dbReference>
<evidence type="ECO:0000313" key="2">
    <source>
        <dbReference type="EMBL" id="TCL05167.1"/>
    </source>
</evidence>
<dbReference type="GO" id="GO:0016787">
    <property type="term" value="F:hydrolase activity"/>
    <property type="evidence" value="ECO:0007669"/>
    <property type="project" value="UniProtKB-KW"/>
</dbReference>
<keyword evidence="2" id="KW-0378">Hydrolase</keyword>
<dbReference type="PANTHER" id="PTHR43798">
    <property type="entry name" value="MONOACYLGLYCEROL LIPASE"/>
    <property type="match status" value="1"/>
</dbReference>
<dbReference type="Pfam" id="PF12697">
    <property type="entry name" value="Abhydrolase_6"/>
    <property type="match status" value="1"/>
</dbReference>
<dbReference type="PRINTS" id="PR00111">
    <property type="entry name" value="ABHYDROLASE"/>
</dbReference>
<dbReference type="InterPro" id="IPR029058">
    <property type="entry name" value="AB_hydrolase_fold"/>
</dbReference>
<dbReference type="OrthoDB" id="9773293at2"/>
<comment type="caution">
    <text evidence="2">The sequence shown here is derived from an EMBL/GenBank/DDBJ whole genome shotgun (WGS) entry which is preliminary data.</text>
</comment>
<dbReference type="AlphaFoldDB" id="A0A4R1NE56"/>
<evidence type="ECO:0000313" key="3">
    <source>
        <dbReference type="Proteomes" id="UP000294555"/>
    </source>
</evidence>
<dbReference type="Proteomes" id="UP000294555">
    <property type="component" value="Unassembled WGS sequence"/>
</dbReference>
<keyword evidence="3" id="KW-1185">Reference proteome</keyword>
<feature type="domain" description="AB hydrolase-1" evidence="1">
    <location>
        <begin position="24"/>
        <end position="267"/>
    </location>
</feature>
<reference evidence="2 3" key="1">
    <citation type="submission" date="2019-02" db="EMBL/GenBank/DDBJ databases">
        <title>Investigation of anaerobic lignin degradation for improved lignocellulosic biofuels.</title>
        <authorList>
            <person name="Deangelis K."/>
        </authorList>
    </citation>
    <scope>NUCLEOTIDE SEQUENCE [LARGE SCALE GENOMIC DNA]</scope>
    <source>
        <strain evidence="2 3">159R</strain>
    </source>
</reference>
<dbReference type="PANTHER" id="PTHR43798:SF33">
    <property type="entry name" value="HYDROLASE, PUTATIVE (AFU_ORTHOLOGUE AFUA_2G14860)-RELATED"/>
    <property type="match status" value="1"/>
</dbReference>